<dbReference type="InterPro" id="IPR029056">
    <property type="entry name" value="Ribokinase-like"/>
</dbReference>
<proteinExistence type="predicted"/>
<feature type="domain" description="Pyridoxamine kinase/Phosphomethylpyrimidine kinase" evidence="3">
    <location>
        <begin position="18"/>
        <end position="259"/>
    </location>
</feature>
<reference evidence="4 5" key="1">
    <citation type="submission" date="2024-02" db="EMBL/GenBank/DDBJ databases">
        <title>Bacteria isolated from the canopy kelp, Nereocystis luetkeana.</title>
        <authorList>
            <person name="Pfister C.A."/>
            <person name="Younker I.T."/>
            <person name="Light S.H."/>
        </authorList>
    </citation>
    <scope>NUCLEOTIDE SEQUENCE [LARGE SCALE GENOMIC DNA]</scope>
    <source>
        <strain evidence="4 5">TI.5.07</strain>
    </source>
</reference>
<dbReference type="SUPFAM" id="SSF53613">
    <property type="entry name" value="Ribokinase-like"/>
    <property type="match status" value="1"/>
</dbReference>
<dbReference type="Gene3D" id="3.40.1190.20">
    <property type="match status" value="1"/>
</dbReference>
<dbReference type="RefSeq" id="WP_341542405.1">
    <property type="nucleotide sequence ID" value="NZ_JBAKAP010000008.1"/>
</dbReference>
<protein>
    <recommendedName>
        <fullName evidence="2">hydroxymethylpyrimidine kinase</fullName>
        <ecNumber evidence="2">2.7.1.49</ecNumber>
    </recommendedName>
</protein>
<comment type="pathway">
    <text evidence="1">Cofactor biosynthesis; thiamine diphosphate biosynthesis.</text>
</comment>
<sequence>MTECPARLPCVLVLAGHDPSGGAGLIADSEAIRAGGGWALTVPTALTVQNSGNVSAVIPQSGESILAMAHALLDDFRPRALKIGLLASHEALMATVTLIDELRQRWPGLPVVWDPVLKAGGGHELSSEALIQQARETLLARVDVITPNRGELARLAACPAGAGENELAERLLMEGAGAVLVTGTDPLDHDDASLSEPSVTHRLYRREHRRLSLDCPRLPGSFHGSGCTLASHLAVRLARGMSLEPAWRAAQQATWQSLVAGREREIKGLAPGAQQLPWR</sequence>
<organism evidence="4 5">
    <name type="scientific">Cobetia marina</name>
    <name type="common">Deleya marina</name>
    <dbReference type="NCBI Taxonomy" id="28258"/>
    <lineage>
        <taxon>Bacteria</taxon>
        <taxon>Pseudomonadati</taxon>
        <taxon>Pseudomonadota</taxon>
        <taxon>Gammaproteobacteria</taxon>
        <taxon>Oceanospirillales</taxon>
        <taxon>Halomonadaceae</taxon>
        <taxon>Cobetia</taxon>
    </lineage>
</organism>
<keyword evidence="4" id="KW-0808">Transferase</keyword>
<keyword evidence="5" id="KW-1185">Reference proteome</keyword>
<evidence type="ECO:0000259" key="3">
    <source>
        <dbReference type="Pfam" id="PF08543"/>
    </source>
</evidence>
<dbReference type="Pfam" id="PF08543">
    <property type="entry name" value="Phos_pyr_kin"/>
    <property type="match status" value="1"/>
</dbReference>
<evidence type="ECO:0000313" key="4">
    <source>
        <dbReference type="EMBL" id="MEL0617026.1"/>
    </source>
</evidence>
<evidence type="ECO:0000256" key="2">
    <source>
        <dbReference type="ARBA" id="ARBA00012135"/>
    </source>
</evidence>
<evidence type="ECO:0000256" key="1">
    <source>
        <dbReference type="ARBA" id="ARBA00004948"/>
    </source>
</evidence>
<dbReference type="GO" id="GO:0016301">
    <property type="term" value="F:kinase activity"/>
    <property type="evidence" value="ECO:0007669"/>
    <property type="project" value="UniProtKB-KW"/>
</dbReference>
<dbReference type="EC" id="2.7.1.49" evidence="2"/>
<dbReference type="EMBL" id="JBAKAP010000008">
    <property type="protein sequence ID" value="MEL0617026.1"/>
    <property type="molecule type" value="Genomic_DNA"/>
</dbReference>
<dbReference type="InterPro" id="IPR004399">
    <property type="entry name" value="HMP/HMP-P_kinase_dom"/>
</dbReference>
<dbReference type="InterPro" id="IPR013749">
    <property type="entry name" value="PM/HMP-P_kinase-1"/>
</dbReference>
<dbReference type="Proteomes" id="UP001378242">
    <property type="component" value="Unassembled WGS sequence"/>
</dbReference>
<name>A0ABU9GEY1_COBMA</name>
<dbReference type="PANTHER" id="PTHR20858">
    <property type="entry name" value="PHOSPHOMETHYLPYRIMIDINE KINASE"/>
    <property type="match status" value="1"/>
</dbReference>
<comment type="caution">
    <text evidence="4">The sequence shown here is derived from an EMBL/GenBank/DDBJ whole genome shotgun (WGS) entry which is preliminary data.</text>
</comment>
<dbReference type="CDD" id="cd01169">
    <property type="entry name" value="HMPP_kinase"/>
    <property type="match status" value="1"/>
</dbReference>
<evidence type="ECO:0000313" key="5">
    <source>
        <dbReference type="Proteomes" id="UP001378242"/>
    </source>
</evidence>
<gene>
    <name evidence="4" type="ORF">V6243_09280</name>
</gene>
<keyword evidence="4" id="KW-0418">Kinase</keyword>
<dbReference type="PANTHER" id="PTHR20858:SF17">
    <property type="entry name" value="HYDROXYMETHYLPYRIMIDINE_PHOSPHOMETHYLPYRIMIDINE KINASE THI20-RELATED"/>
    <property type="match status" value="1"/>
</dbReference>
<accession>A0ABU9GEY1</accession>